<evidence type="ECO:0000313" key="4">
    <source>
        <dbReference type="Proteomes" id="UP000193244"/>
    </source>
</evidence>
<keyword evidence="2" id="KW-0732">Signal</keyword>
<dbReference type="RefSeq" id="WP_085486427.1">
    <property type="nucleotide sequence ID" value="NZ_FXAY01000004.1"/>
</dbReference>
<keyword evidence="1" id="KW-0175">Coiled coil</keyword>
<name>A0A1X7KGG9_9MICO</name>
<keyword evidence="3" id="KW-0378">Hydrolase</keyword>
<dbReference type="OrthoDB" id="4974465at2"/>
<evidence type="ECO:0000313" key="3">
    <source>
        <dbReference type="EMBL" id="SMG40240.1"/>
    </source>
</evidence>
<dbReference type="AlphaFoldDB" id="A0A1X7KGG9"/>
<feature type="signal peptide" evidence="2">
    <location>
        <begin position="1"/>
        <end position="33"/>
    </location>
</feature>
<accession>A0A1X7KGG9</accession>
<reference evidence="4" key="1">
    <citation type="submission" date="2017-04" db="EMBL/GenBank/DDBJ databases">
        <authorList>
            <person name="Varghese N."/>
            <person name="Submissions S."/>
        </authorList>
    </citation>
    <scope>NUCLEOTIDE SEQUENCE [LARGE SCALE GENOMIC DNA]</scope>
    <source>
        <strain evidence="4">VKM Ac-2510</strain>
    </source>
</reference>
<dbReference type="STRING" id="150121.SAMN06296010_2468"/>
<gene>
    <name evidence="3" type="ORF">SAMN06296010_2468</name>
</gene>
<protein>
    <submittedName>
        <fullName evidence="3">N-terminal domain of peptidoglycan hydrolase CwlO-containing protein</fullName>
    </submittedName>
</protein>
<dbReference type="EMBL" id="FXAY01000004">
    <property type="protein sequence ID" value="SMG40240.1"/>
    <property type="molecule type" value="Genomic_DNA"/>
</dbReference>
<feature type="coiled-coil region" evidence="1">
    <location>
        <begin position="49"/>
        <end position="125"/>
    </location>
</feature>
<evidence type="ECO:0000256" key="1">
    <source>
        <dbReference type="SAM" id="Coils"/>
    </source>
</evidence>
<organism evidence="3 4">
    <name type="scientific">Agreia pratensis</name>
    <dbReference type="NCBI Taxonomy" id="150121"/>
    <lineage>
        <taxon>Bacteria</taxon>
        <taxon>Bacillati</taxon>
        <taxon>Actinomycetota</taxon>
        <taxon>Actinomycetes</taxon>
        <taxon>Micrococcales</taxon>
        <taxon>Microbacteriaceae</taxon>
        <taxon>Agreia</taxon>
    </lineage>
</organism>
<sequence>MSRARRTNNTITALVVAAIVGATTLSGGAAARADDYPSWDDVQAAKASESAKQAEVDQITQLLAQLKDEASAAEQQANEKWTLNEKAQKALEDGQKTADSLADRAASLQASADASKKQAAQLAAQFARLGGGEDVSSMLLTSSSGESDDLLGKLGSLSKLSETVSGVYATAKTQSNEAAAMSDQAQVAKDALTALANTASTSLADALAAQKAAVSAVNAQSAHESELQAQLASLTQNVATTEADYQAGVAAAEAAAAAAAAAAAQAGSAPGAPISDDARTLALELVGDIQAGRLTGAQPDHLQEIEWIAAGDSVENCGIDTQILAAIVVAVRTFGSAGVSDINRKCTGQIEGAGIYSAHYVGGGGHAVDFNALDGQGLSGADDNSLRLIAVLDQVMPSGSGLGQRQCRINAGDEPDFSNFHDFADTCTHLHVDDLT</sequence>
<proteinExistence type="predicted"/>
<dbReference type="GO" id="GO:0016787">
    <property type="term" value="F:hydrolase activity"/>
    <property type="evidence" value="ECO:0007669"/>
    <property type="project" value="UniProtKB-KW"/>
</dbReference>
<keyword evidence="4" id="KW-1185">Reference proteome</keyword>
<evidence type="ECO:0000256" key="2">
    <source>
        <dbReference type="SAM" id="SignalP"/>
    </source>
</evidence>
<dbReference type="Proteomes" id="UP000193244">
    <property type="component" value="Unassembled WGS sequence"/>
</dbReference>
<feature type="chain" id="PRO_5012304608" evidence="2">
    <location>
        <begin position="34"/>
        <end position="436"/>
    </location>
</feature>